<evidence type="ECO:0000313" key="21">
    <source>
        <dbReference type="EMBL" id="AIK29078.1"/>
    </source>
</evidence>
<sequence>MYLCAVMAPFLGSALAGLAGRWLGARGSGCVSVLGLVMSAFLSVLIWHEVALGGSVVTLTLGSWFEASTVHVGWNLTFDALTACMMITVTGVSACVHVYTLGYMQADPHLPRFFSYLSLFTGGMLILVTASDLISLMVGWELIGICSYLLIGFWFHRLSATKAAQKAVLVNRVSDTGLLIGLFRAWWYLGSTDLSLLAATSTAAYYTDWICFALLAGVLGKSAQVGLHVWLADRMEGPTPVSALIHAATLVTAGVYLVARTSALWECSALGRQVLVFVGAVTSLVAATMGLVQNDMKRVIAYSTCSQLGYMTVACGLSYYSLAIYHLMTHACFKALLFLGAGVAIHATADVQDVRRQGGAHQALPLVWACLLLGTLSLLGWPFLAGYYSKDAILESAWATPGAGGNYSYVMLMTVAALTRAYSFRLLVAAFVEPANARRLELSVPGVPLTMAVPLAVLAFGSVIAGYALSDALIGWGSGFWDMSIQIAPGTVYAVDRHMIPVWAAWLPVATVFTGLAYGLAYVWPLPWCAEKVWKSIYLFLQARWQFDYVWNQQIAAPVLALGAQTWMAVDKGVLELLGPRGLTTAVTQWAVPSVRQWQTGTVHDYALVLKVCVVFGLIALALPSLWVDVDAQGFAVRRTLHNEGCAGASGVDARALAVAALLVVLVP</sequence>
<evidence type="ECO:0000256" key="8">
    <source>
        <dbReference type="ARBA" id="ARBA00022792"/>
    </source>
</evidence>
<feature type="transmembrane region" description="Helical" evidence="17">
    <location>
        <begin position="167"/>
        <end position="189"/>
    </location>
</feature>
<dbReference type="Pfam" id="PF06455">
    <property type="entry name" value="NADH5_C"/>
    <property type="match status" value="1"/>
</dbReference>
<keyword evidence="12 17" id="KW-0520">NAD</keyword>
<feature type="transmembrane region" description="Helical" evidence="17">
    <location>
        <begin position="444"/>
        <end position="469"/>
    </location>
</feature>
<evidence type="ECO:0000256" key="4">
    <source>
        <dbReference type="ARBA" id="ARBA00021096"/>
    </source>
</evidence>
<dbReference type="Gene3D" id="1.20.5.2700">
    <property type="match status" value="1"/>
</dbReference>
<dbReference type="Pfam" id="PF00361">
    <property type="entry name" value="Proton_antipo_M"/>
    <property type="match status" value="1"/>
</dbReference>
<evidence type="ECO:0000256" key="2">
    <source>
        <dbReference type="ARBA" id="ARBA00008200"/>
    </source>
</evidence>
<dbReference type="GO" id="GO:0008137">
    <property type="term" value="F:NADH dehydrogenase (ubiquinone) activity"/>
    <property type="evidence" value="ECO:0007669"/>
    <property type="project" value="UniProtKB-EC"/>
</dbReference>
<geneLocation type="mitochondrion" evidence="21"/>
<keyword evidence="6" id="KW-0679">Respiratory chain</keyword>
<evidence type="ECO:0000256" key="14">
    <source>
        <dbReference type="ARBA" id="ARBA00023128"/>
    </source>
</evidence>
<organism evidence="21">
    <name type="scientific">Bracteacoccus aerius</name>
    <dbReference type="NCBI Taxonomy" id="50041"/>
    <lineage>
        <taxon>Eukaryota</taxon>
        <taxon>Viridiplantae</taxon>
        <taxon>Chlorophyta</taxon>
        <taxon>core chlorophytes</taxon>
        <taxon>Chlorophyceae</taxon>
        <taxon>CS clade</taxon>
        <taxon>Sphaeropleales</taxon>
        <taxon>Bracteacoccaceae</taxon>
        <taxon>Bracteacoccus</taxon>
    </lineage>
</organism>
<dbReference type="EC" id="7.1.1.2" evidence="3 17"/>
<evidence type="ECO:0000256" key="5">
    <source>
        <dbReference type="ARBA" id="ARBA00022448"/>
    </source>
</evidence>
<dbReference type="PANTHER" id="PTHR42829">
    <property type="entry name" value="NADH-UBIQUINONE OXIDOREDUCTASE CHAIN 5"/>
    <property type="match status" value="1"/>
</dbReference>
<dbReference type="AlphaFoldDB" id="A0A076VEW7"/>
<dbReference type="GO" id="GO:0003954">
    <property type="term" value="F:NADH dehydrogenase activity"/>
    <property type="evidence" value="ECO:0007669"/>
    <property type="project" value="TreeGrafter"/>
</dbReference>
<keyword evidence="9" id="KW-1278">Translocase</keyword>
<evidence type="ECO:0000256" key="13">
    <source>
        <dbReference type="ARBA" id="ARBA00023075"/>
    </source>
</evidence>
<feature type="transmembrane region" description="Helical" evidence="17">
    <location>
        <begin position="503"/>
        <end position="524"/>
    </location>
</feature>
<feature type="transmembrane region" description="Helical" evidence="17">
    <location>
        <begin position="299"/>
        <end position="321"/>
    </location>
</feature>
<evidence type="ECO:0000256" key="6">
    <source>
        <dbReference type="ARBA" id="ARBA00022660"/>
    </source>
</evidence>
<dbReference type="EMBL" id="KJ806265">
    <property type="protein sequence ID" value="AIK29078.1"/>
    <property type="molecule type" value="Genomic_DNA"/>
</dbReference>
<feature type="transmembrane region" description="Helical" evidence="17">
    <location>
        <begin position="241"/>
        <end position="259"/>
    </location>
</feature>
<evidence type="ECO:0000256" key="7">
    <source>
        <dbReference type="ARBA" id="ARBA00022692"/>
    </source>
</evidence>
<evidence type="ECO:0000259" key="20">
    <source>
        <dbReference type="Pfam" id="PF06455"/>
    </source>
</evidence>
<dbReference type="PRINTS" id="PR01434">
    <property type="entry name" value="NADHDHGNASE5"/>
</dbReference>
<feature type="transmembrane region" description="Helical" evidence="17">
    <location>
        <begin position="195"/>
        <end position="220"/>
    </location>
</feature>
<dbReference type="InterPro" id="IPR003945">
    <property type="entry name" value="NU5C-like"/>
</dbReference>
<keyword evidence="13 17" id="KW-0830">Ubiquinone</keyword>
<dbReference type="InterPro" id="IPR001516">
    <property type="entry name" value="Proton_antipo_N"/>
</dbReference>
<evidence type="ECO:0000256" key="11">
    <source>
        <dbReference type="ARBA" id="ARBA00022989"/>
    </source>
</evidence>
<feature type="domain" description="NADH-Ubiquinone oxidoreductase (complex I) chain 5 N-terminal" evidence="19">
    <location>
        <begin position="64"/>
        <end position="114"/>
    </location>
</feature>
<evidence type="ECO:0000259" key="18">
    <source>
        <dbReference type="Pfam" id="PF00361"/>
    </source>
</evidence>
<feature type="transmembrane region" description="Helical" evidence="17">
    <location>
        <begin position="137"/>
        <end position="155"/>
    </location>
</feature>
<dbReference type="RefSeq" id="YP_009054590.1">
    <property type="nucleotide sequence ID" value="NC_024755.1"/>
</dbReference>
<keyword evidence="15 17" id="KW-0472">Membrane</keyword>
<dbReference type="GO" id="GO:0015990">
    <property type="term" value="P:electron transport coupled proton transport"/>
    <property type="evidence" value="ECO:0007669"/>
    <property type="project" value="TreeGrafter"/>
</dbReference>
<feature type="domain" description="NADH dehydrogenase subunit 5 C-terminal" evidence="20">
    <location>
        <begin position="422"/>
        <end position="618"/>
    </location>
</feature>
<evidence type="ECO:0000256" key="3">
    <source>
        <dbReference type="ARBA" id="ARBA00012944"/>
    </source>
</evidence>
<comment type="catalytic activity">
    <reaction evidence="16 17">
        <text>a ubiquinone + NADH + 5 H(+)(in) = a ubiquinol + NAD(+) + 4 H(+)(out)</text>
        <dbReference type="Rhea" id="RHEA:29091"/>
        <dbReference type="Rhea" id="RHEA-COMP:9565"/>
        <dbReference type="Rhea" id="RHEA-COMP:9566"/>
        <dbReference type="ChEBI" id="CHEBI:15378"/>
        <dbReference type="ChEBI" id="CHEBI:16389"/>
        <dbReference type="ChEBI" id="CHEBI:17976"/>
        <dbReference type="ChEBI" id="CHEBI:57540"/>
        <dbReference type="ChEBI" id="CHEBI:57945"/>
        <dbReference type="EC" id="7.1.1.2"/>
    </reaction>
</comment>
<feature type="domain" description="NADH:quinone oxidoreductase/Mrp antiporter transmembrane" evidence="18">
    <location>
        <begin position="130"/>
        <end position="400"/>
    </location>
</feature>
<feature type="transmembrane region" description="Helical" evidence="17">
    <location>
        <begin position="327"/>
        <end position="345"/>
    </location>
</feature>
<feature type="transmembrane region" description="Helical" evidence="17">
    <location>
        <begin position="80"/>
        <end position="101"/>
    </location>
</feature>
<feature type="transmembrane region" description="Helical" evidence="17">
    <location>
        <begin position="113"/>
        <end position="131"/>
    </location>
</feature>
<reference evidence="21" key="1">
    <citation type="journal article" date="2014" name="Genome Biol. Evol.">
        <title>Gene arrangement convergence, diverse intron content, and genetic code modifications in mitochondrial genomes of Sphaeropleales (Chlorophyta).</title>
        <authorList>
            <person name="Fucikova K."/>
            <person name="Lewis P.O."/>
            <person name="Gonzalez-Halphen D."/>
            <person name="Lewis L.A."/>
        </authorList>
    </citation>
    <scope>NUCLEOTIDE SEQUENCE</scope>
    <source>
        <strain evidence="21">UTEX 1250</strain>
    </source>
</reference>
<dbReference type="GO" id="GO:0042773">
    <property type="term" value="P:ATP synthesis coupled electron transport"/>
    <property type="evidence" value="ECO:0007669"/>
    <property type="project" value="InterPro"/>
</dbReference>
<dbReference type="GeneID" id="20160060"/>
<feature type="transmembrane region" description="Helical" evidence="17">
    <location>
        <begin position="274"/>
        <end position="292"/>
    </location>
</feature>
<evidence type="ECO:0000256" key="15">
    <source>
        <dbReference type="ARBA" id="ARBA00023136"/>
    </source>
</evidence>
<dbReference type="InterPro" id="IPR018393">
    <property type="entry name" value="NADHpl_OxRdtase_5_subgr"/>
</dbReference>
<feature type="transmembrane region" description="Helical" evidence="17">
    <location>
        <begin position="606"/>
        <end position="627"/>
    </location>
</feature>
<evidence type="ECO:0000256" key="9">
    <source>
        <dbReference type="ARBA" id="ARBA00022967"/>
    </source>
</evidence>
<keyword evidence="7 17" id="KW-0812">Transmembrane</keyword>
<dbReference type="PANTHER" id="PTHR42829:SF2">
    <property type="entry name" value="NADH-UBIQUINONE OXIDOREDUCTASE CHAIN 5"/>
    <property type="match status" value="1"/>
</dbReference>
<evidence type="ECO:0000256" key="12">
    <source>
        <dbReference type="ARBA" id="ARBA00023027"/>
    </source>
</evidence>
<keyword evidence="5 17" id="KW-0813">Transport</keyword>
<proteinExistence type="inferred from homology"/>
<feature type="transmembrane region" description="Helical" evidence="17">
    <location>
        <begin position="26"/>
        <end position="47"/>
    </location>
</feature>
<dbReference type="InterPro" id="IPR001750">
    <property type="entry name" value="ND/Mrp_TM"/>
</dbReference>
<keyword evidence="8" id="KW-0999">Mitochondrion inner membrane</keyword>
<accession>A0A076VEW7</accession>
<keyword evidence="14 17" id="KW-0496">Mitochondrion</keyword>
<dbReference type="NCBIfam" id="TIGR01974">
    <property type="entry name" value="NDH_I_L"/>
    <property type="match status" value="1"/>
</dbReference>
<dbReference type="InterPro" id="IPR010934">
    <property type="entry name" value="NADH_DH_su5_C"/>
</dbReference>
<evidence type="ECO:0000256" key="10">
    <source>
        <dbReference type="ARBA" id="ARBA00022982"/>
    </source>
</evidence>
<evidence type="ECO:0000256" key="1">
    <source>
        <dbReference type="ARBA" id="ARBA00004448"/>
    </source>
</evidence>
<comment type="similarity">
    <text evidence="2 17">Belongs to the complex I subunit 5 family.</text>
</comment>
<name>A0A076VEW7_9CHLO</name>
<comment type="subcellular location">
    <subcellularLocation>
        <location evidence="1">Mitochondrion inner membrane</location>
        <topology evidence="1">Multi-pass membrane protein</topology>
    </subcellularLocation>
</comment>
<protein>
    <recommendedName>
        <fullName evidence="4 17">NADH-ubiquinone oxidoreductase chain 5</fullName>
        <ecNumber evidence="3 17">7.1.1.2</ecNumber>
    </recommendedName>
</protein>
<keyword evidence="10" id="KW-0249">Electron transport</keyword>
<feature type="transmembrane region" description="Helical" evidence="17">
    <location>
        <begin position="366"/>
        <end position="389"/>
    </location>
</feature>
<keyword evidence="11 17" id="KW-1133">Transmembrane helix</keyword>
<evidence type="ECO:0000256" key="16">
    <source>
        <dbReference type="ARBA" id="ARBA00049551"/>
    </source>
</evidence>
<dbReference type="Pfam" id="PF00662">
    <property type="entry name" value="Proton_antipo_N"/>
    <property type="match status" value="1"/>
</dbReference>
<dbReference type="NCBIfam" id="NF005141">
    <property type="entry name" value="PRK06590.1"/>
    <property type="match status" value="1"/>
</dbReference>
<gene>
    <name evidence="21" type="primary">nad5</name>
    <name evidence="21" type="ORF">EK24_g05</name>
</gene>
<feature type="transmembrane region" description="Helical" evidence="17">
    <location>
        <begin position="409"/>
        <end position="432"/>
    </location>
</feature>
<evidence type="ECO:0000256" key="17">
    <source>
        <dbReference type="RuleBase" id="RU003404"/>
    </source>
</evidence>
<comment type="function">
    <text evidence="17">Core subunit of the mitochondrial membrane respiratory chain NADH dehydrogenase (Complex I) which catalyzes electron transfer from NADH through the respiratory chain, using ubiquinone as an electron acceptor. Essential for the catalytic activity and assembly of complex I.</text>
</comment>
<dbReference type="GO" id="GO:0005743">
    <property type="term" value="C:mitochondrial inner membrane"/>
    <property type="evidence" value="ECO:0007669"/>
    <property type="project" value="UniProtKB-SubCell"/>
</dbReference>
<evidence type="ECO:0000259" key="19">
    <source>
        <dbReference type="Pfam" id="PF00662"/>
    </source>
</evidence>